<reference evidence="4 5" key="1">
    <citation type="submission" date="2021-06" db="EMBL/GenBank/DDBJ databases">
        <title>Caerostris extrusa draft genome.</title>
        <authorList>
            <person name="Kono N."/>
            <person name="Arakawa K."/>
        </authorList>
    </citation>
    <scope>NUCLEOTIDE SEQUENCE [LARGE SCALE GENOMIC DNA]</scope>
</reference>
<keyword evidence="5" id="KW-1185">Reference proteome</keyword>
<dbReference type="EMBL" id="BPLR01006476">
    <property type="protein sequence ID" value="GIY10124.1"/>
    <property type="molecule type" value="Genomic_DNA"/>
</dbReference>
<dbReference type="AlphaFoldDB" id="A0AAV4QMR4"/>
<sequence length="115" mass="13323">MKDRTASSESEEISKNEQIMEQRLQTCHGILSRIQMASGCKDVNRICKVYMQGEETNLDLFEKVNGMSLEIEKLHEENATDKLRTEAQNLEDATDSKVEELESVKRKFCREYMLS</sequence>
<evidence type="ECO:0000313" key="4">
    <source>
        <dbReference type="EMBL" id="GIY10124.1"/>
    </source>
</evidence>
<evidence type="ECO:0000256" key="2">
    <source>
        <dbReference type="SAM" id="Coils"/>
    </source>
</evidence>
<organism evidence="4 5">
    <name type="scientific">Caerostris extrusa</name>
    <name type="common">Bark spider</name>
    <name type="synonym">Caerostris bankana</name>
    <dbReference type="NCBI Taxonomy" id="172846"/>
    <lineage>
        <taxon>Eukaryota</taxon>
        <taxon>Metazoa</taxon>
        <taxon>Ecdysozoa</taxon>
        <taxon>Arthropoda</taxon>
        <taxon>Chelicerata</taxon>
        <taxon>Arachnida</taxon>
        <taxon>Araneae</taxon>
        <taxon>Araneomorphae</taxon>
        <taxon>Entelegynae</taxon>
        <taxon>Araneoidea</taxon>
        <taxon>Araneidae</taxon>
        <taxon>Caerostris</taxon>
    </lineage>
</organism>
<dbReference type="Pfam" id="PF21773">
    <property type="entry name" value="ODAD1_CC"/>
    <property type="match status" value="1"/>
</dbReference>
<evidence type="ECO:0000313" key="5">
    <source>
        <dbReference type="Proteomes" id="UP001054945"/>
    </source>
</evidence>
<feature type="domain" description="ODAD1 central coiled coil region" evidence="3">
    <location>
        <begin position="7"/>
        <end position="103"/>
    </location>
</feature>
<comment type="caution">
    <text evidence="4">The sequence shown here is derived from an EMBL/GenBank/DDBJ whole genome shotgun (WGS) entry which is preliminary data.</text>
</comment>
<name>A0AAV4QMR4_CAEEX</name>
<accession>A0AAV4QMR4</accession>
<evidence type="ECO:0000256" key="1">
    <source>
        <dbReference type="ARBA" id="ARBA00023054"/>
    </source>
</evidence>
<keyword evidence="1 2" id="KW-0175">Coiled coil</keyword>
<proteinExistence type="predicted"/>
<evidence type="ECO:0000259" key="3">
    <source>
        <dbReference type="Pfam" id="PF21773"/>
    </source>
</evidence>
<gene>
    <name evidence="4" type="ORF">CEXT_666051</name>
</gene>
<dbReference type="InterPro" id="IPR049258">
    <property type="entry name" value="ODAD1_CC"/>
</dbReference>
<dbReference type="Proteomes" id="UP001054945">
    <property type="component" value="Unassembled WGS sequence"/>
</dbReference>
<feature type="coiled-coil region" evidence="2">
    <location>
        <begin position="73"/>
        <end position="107"/>
    </location>
</feature>
<protein>
    <recommendedName>
        <fullName evidence="3">ODAD1 central coiled coil region domain-containing protein</fullName>
    </recommendedName>
</protein>